<dbReference type="EMBL" id="KV448891">
    <property type="protein sequence ID" value="OAX32881.1"/>
    <property type="molecule type" value="Genomic_DNA"/>
</dbReference>
<evidence type="ECO:0008006" key="4">
    <source>
        <dbReference type="Google" id="ProtNLM"/>
    </source>
</evidence>
<dbReference type="Proteomes" id="UP000092154">
    <property type="component" value="Unassembled WGS sequence"/>
</dbReference>
<gene>
    <name evidence="2" type="ORF">K503DRAFT_869896</name>
</gene>
<evidence type="ECO:0000313" key="2">
    <source>
        <dbReference type="EMBL" id="OAX32881.1"/>
    </source>
</evidence>
<name>A0A1B7MJW9_9AGAM</name>
<reference evidence="2 3" key="1">
    <citation type="submission" date="2016-06" db="EMBL/GenBank/DDBJ databases">
        <title>Comparative genomics of the ectomycorrhizal sister species Rhizopogon vinicolor and Rhizopogon vesiculosus (Basidiomycota: Boletales) reveals a divergence of the mating type B locus.</title>
        <authorList>
            <consortium name="DOE Joint Genome Institute"/>
            <person name="Mujic A.B."/>
            <person name="Kuo A."/>
            <person name="Tritt A."/>
            <person name="Lipzen A."/>
            <person name="Chen C."/>
            <person name="Johnson J."/>
            <person name="Sharma A."/>
            <person name="Barry K."/>
            <person name="Grigoriev I.V."/>
            <person name="Spatafora J.W."/>
        </authorList>
    </citation>
    <scope>NUCLEOTIDE SEQUENCE [LARGE SCALE GENOMIC DNA]</scope>
    <source>
        <strain evidence="2 3">AM-OR11-026</strain>
    </source>
</reference>
<keyword evidence="3" id="KW-1185">Reference proteome</keyword>
<dbReference type="InterPro" id="IPR011333">
    <property type="entry name" value="SKP1/BTB/POZ_sf"/>
</dbReference>
<feature type="region of interest" description="Disordered" evidence="1">
    <location>
        <begin position="229"/>
        <end position="261"/>
    </location>
</feature>
<protein>
    <recommendedName>
        <fullName evidence="4">BTB domain-containing protein</fullName>
    </recommendedName>
</protein>
<dbReference type="InParanoid" id="A0A1B7MJW9"/>
<organism evidence="2 3">
    <name type="scientific">Rhizopogon vinicolor AM-OR11-026</name>
    <dbReference type="NCBI Taxonomy" id="1314800"/>
    <lineage>
        <taxon>Eukaryota</taxon>
        <taxon>Fungi</taxon>
        <taxon>Dikarya</taxon>
        <taxon>Basidiomycota</taxon>
        <taxon>Agaricomycotina</taxon>
        <taxon>Agaricomycetes</taxon>
        <taxon>Agaricomycetidae</taxon>
        <taxon>Boletales</taxon>
        <taxon>Suillineae</taxon>
        <taxon>Rhizopogonaceae</taxon>
        <taxon>Rhizopogon</taxon>
    </lineage>
</organism>
<dbReference type="AlphaFoldDB" id="A0A1B7MJW9"/>
<accession>A0A1B7MJW9</accession>
<dbReference type="Gene3D" id="3.30.710.10">
    <property type="entry name" value="Potassium Channel Kv1.1, Chain A"/>
    <property type="match status" value="1"/>
</dbReference>
<evidence type="ECO:0000313" key="3">
    <source>
        <dbReference type="Proteomes" id="UP000092154"/>
    </source>
</evidence>
<evidence type="ECO:0000256" key="1">
    <source>
        <dbReference type="SAM" id="MobiDB-lite"/>
    </source>
</evidence>
<feature type="compositionally biased region" description="Acidic residues" evidence="1">
    <location>
        <begin position="203"/>
        <end position="216"/>
    </location>
</feature>
<dbReference type="OrthoDB" id="6359816at2759"/>
<proteinExistence type="predicted"/>
<dbReference type="STRING" id="1314800.A0A1B7MJW9"/>
<feature type="region of interest" description="Disordered" evidence="1">
    <location>
        <begin position="188"/>
        <end position="216"/>
    </location>
</feature>
<sequence>MRSRGSLFAITRGPSMCQLLFDSTNCYSLWRGEPVKVTLSFPSHPDRAIDSSLSATSTTLALGCDLHPLVTYSTVSIGDTILSLEVAFTSLPTNIFHALAHAGLVQCTPSSAQESDVPQARTALRAFEQSLKTGTSFNVIFQAYTRRISPGKVARPIPIYANTTVLQATTLLPDFSAEEDLYFSSLFELPEGDTPPLTSPESYEYESDSDLDDDERDNLATMKPVEELTTDGEASACHEQQSHTPAHVAQPHEDTTDNRSLSSFSSFEAGFQEQPNNRMALLEEAETVLIENMKSSFRVILVKGVAWKTWHAFVYYCYTGTVNFSSLRSQATTEATLQQSPSKDDPPRCSPKSMYQLARKLRNDSLAQLAFKAIETRLSAANILDEALSKFTARKVLINLSSLWLLLTPA</sequence>